<organism evidence="1 2">
    <name type="scientific">Thraustotheca clavata</name>
    <dbReference type="NCBI Taxonomy" id="74557"/>
    <lineage>
        <taxon>Eukaryota</taxon>
        <taxon>Sar</taxon>
        <taxon>Stramenopiles</taxon>
        <taxon>Oomycota</taxon>
        <taxon>Saprolegniomycetes</taxon>
        <taxon>Saprolegniales</taxon>
        <taxon>Achlyaceae</taxon>
        <taxon>Thraustotheca</taxon>
    </lineage>
</organism>
<gene>
    <name evidence="1" type="ORF">THRCLA_21585</name>
</gene>
<dbReference type="Proteomes" id="UP000243217">
    <property type="component" value="Unassembled WGS sequence"/>
</dbReference>
<proteinExistence type="predicted"/>
<evidence type="ECO:0000313" key="1">
    <source>
        <dbReference type="EMBL" id="OQS01874.1"/>
    </source>
</evidence>
<accession>A0A1V9ZV53</accession>
<name>A0A1V9ZV53_9STRA</name>
<comment type="caution">
    <text evidence="1">The sequence shown here is derived from an EMBL/GenBank/DDBJ whole genome shotgun (WGS) entry which is preliminary data.</text>
</comment>
<reference evidence="1 2" key="1">
    <citation type="journal article" date="2014" name="Genome Biol. Evol.">
        <title>The secreted proteins of Achlya hypogyna and Thraustotheca clavata identify the ancestral oomycete secretome and reveal gene acquisitions by horizontal gene transfer.</title>
        <authorList>
            <person name="Misner I."/>
            <person name="Blouin N."/>
            <person name="Leonard G."/>
            <person name="Richards T.A."/>
            <person name="Lane C.E."/>
        </authorList>
    </citation>
    <scope>NUCLEOTIDE SEQUENCE [LARGE SCALE GENOMIC DNA]</scope>
    <source>
        <strain evidence="1 2">ATCC 34112</strain>
    </source>
</reference>
<evidence type="ECO:0000313" key="2">
    <source>
        <dbReference type="Proteomes" id="UP000243217"/>
    </source>
</evidence>
<dbReference type="AlphaFoldDB" id="A0A1V9ZV53"/>
<keyword evidence="2" id="KW-1185">Reference proteome</keyword>
<dbReference type="EMBL" id="JNBS01001372">
    <property type="protein sequence ID" value="OQS01874.1"/>
    <property type="molecule type" value="Genomic_DNA"/>
</dbReference>
<sequence>MKRTSSIKRSISCMDLVSLEIETPPRKRLTSLRSRSLSASDLVRKAKVDQWLTQQVYDDDQDDLLSLFEKKTDKKTDTSIQLELLDHWEQHLWLQQV</sequence>
<protein>
    <submittedName>
        <fullName evidence="1">Uncharacterized protein</fullName>
    </submittedName>
</protein>